<gene>
    <name evidence="3" type="ORF">HY076_04245</name>
</gene>
<comment type="caution">
    <text evidence="3">The sequence shown here is derived from an EMBL/GenBank/DDBJ whole genome shotgun (WGS) entry which is preliminary data.</text>
</comment>
<evidence type="ECO:0000256" key="1">
    <source>
        <dbReference type="SAM" id="MobiDB-lite"/>
    </source>
</evidence>
<reference evidence="3" key="1">
    <citation type="submission" date="2020-07" db="EMBL/GenBank/DDBJ databases">
        <title>Huge and variable diversity of episymbiotic CPR bacteria and DPANN archaea in groundwater ecosystems.</title>
        <authorList>
            <person name="He C.Y."/>
            <person name="Keren R."/>
            <person name="Whittaker M."/>
            <person name="Farag I.F."/>
            <person name="Doudna J."/>
            <person name="Cate J.H.D."/>
            <person name="Banfield J.F."/>
        </authorList>
    </citation>
    <scope>NUCLEOTIDE SEQUENCE</scope>
    <source>
        <strain evidence="3">NC_groundwater_928_Pr1_S-0.2um_72_17</strain>
    </source>
</reference>
<feature type="transmembrane region" description="Helical" evidence="2">
    <location>
        <begin position="61"/>
        <end position="81"/>
    </location>
</feature>
<keyword evidence="2" id="KW-1133">Transmembrane helix</keyword>
<dbReference type="AlphaFoldDB" id="A0A9D6L7V1"/>
<dbReference type="Proteomes" id="UP000807850">
    <property type="component" value="Unassembled WGS sequence"/>
</dbReference>
<feature type="region of interest" description="Disordered" evidence="1">
    <location>
        <begin position="164"/>
        <end position="185"/>
    </location>
</feature>
<evidence type="ECO:0008006" key="5">
    <source>
        <dbReference type="Google" id="ProtNLM"/>
    </source>
</evidence>
<accession>A0A9D6L7V1</accession>
<organism evidence="3 4">
    <name type="scientific">Eiseniibacteriota bacterium</name>
    <dbReference type="NCBI Taxonomy" id="2212470"/>
    <lineage>
        <taxon>Bacteria</taxon>
        <taxon>Candidatus Eiseniibacteriota</taxon>
    </lineage>
</organism>
<sequence>MFTAHTLVHHQLCKHDDTFHVHDEEQEEALTFQWWGGPLLVALNLLPWLGAWWALSAAGVVLPYGASLITIAATILTYYAAYEGFHYLMHRPAIGWIERSRPFRFLERHHRLHHVHMGKNFNVVFPLADLSLGTLILRDPAPVRATPASARQIARRHSRFGRKLREQAAVAPTEKGVDPHEASET</sequence>
<feature type="transmembrane region" description="Helical" evidence="2">
    <location>
        <begin position="34"/>
        <end position="55"/>
    </location>
</feature>
<keyword evidence="2" id="KW-0472">Membrane</keyword>
<evidence type="ECO:0000313" key="4">
    <source>
        <dbReference type="Proteomes" id="UP000807850"/>
    </source>
</evidence>
<proteinExistence type="predicted"/>
<evidence type="ECO:0000256" key="2">
    <source>
        <dbReference type="SAM" id="Phobius"/>
    </source>
</evidence>
<dbReference type="EMBL" id="JACQAY010000129">
    <property type="protein sequence ID" value="MBI3539464.1"/>
    <property type="molecule type" value="Genomic_DNA"/>
</dbReference>
<feature type="compositionally biased region" description="Basic and acidic residues" evidence="1">
    <location>
        <begin position="175"/>
        <end position="185"/>
    </location>
</feature>
<evidence type="ECO:0000313" key="3">
    <source>
        <dbReference type="EMBL" id="MBI3539464.1"/>
    </source>
</evidence>
<name>A0A9D6L7V1_UNCEI</name>
<protein>
    <recommendedName>
        <fullName evidence="5">Fatty acid hydroxylase</fullName>
    </recommendedName>
</protein>
<keyword evidence="2" id="KW-0812">Transmembrane</keyword>